<comment type="similarity">
    <text evidence="1 6">Belongs to the acylphosphatase family.</text>
</comment>
<dbReference type="AlphaFoldDB" id="A0A511F9P7"/>
<dbReference type="EC" id="3.6.1.7" evidence="2 5"/>
<feature type="domain" description="Acylphosphatase-like" evidence="7">
    <location>
        <begin position="3"/>
        <end position="89"/>
    </location>
</feature>
<keyword evidence="10" id="KW-1185">Reference proteome</keyword>
<feature type="active site" evidence="5">
    <location>
        <position position="18"/>
    </location>
</feature>
<evidence type="ECO:0000259" key="7">
    <source>
        <dbReference type="PROSITE" id="PS51160"/>
    </source>
</evidence>
<dbReference type="InterPro" id="IPR017968">
    <property type="entry name" value="Acylphosphatase_CS"/>
</dbReference>
<organism evidence="8 10">
    <name type="scientific">Cellulomonas hominis</name>
    <dbReference type="NCBI Taxonomy" id="156981"/>
    <lineage>
        <taxon>Bacteria</taxon>
        <taxon>Bacillati</taxon>
        <taxon>Actinomycetota</taxon>
        <taxon>Actinomycetes</taxon>
        <taxon>Micrococcales</taxon>
        <taxon>Cellulomonadaceae</taxon>
        <taxon>Cellulomonas</taxon>
    </lineage>
</organism>
<dbReference type="PANTHER" id="PTHR47268">
    <property type="entry name" value="ACYLPHOSPHATASE"/>
    <property type="match status" value="1"/>
</dbReference>
<dbReference type="SUPFAM" id="SSF54975">
    <property type="entry name" value="Acylphosphatase/BLUF domain-like"/>
    <property type="match status" value="1"/>
</dbReference>
<keyword evidence="5 9" id="KW-0378">Hydrolase</keyword>
<dbReference type="EMBL" id="BJVQ01000009">
    <property type="protein sequence ID" value="GEL45953.1"/>
    <property type="molecule type" value="Genomic_DNA"/>
</dbReference>
<dbReference type="InterPro" id="IPR001792">
    <property type="entry name" value="Acylphosphatase-like_dom"/>
</dbReference>
<accession>A0A511F9P7</accession>
<dbReference type="EMBL" id="JACHDN010000001">
    <property type="protein sequence ID" value="MBB5473583.1"/>
    <property type="molecule type" value="Genomic_DNA"/>
</dbReference>
<dbReference type="Gene3D" id="3.30.70.100">
    <property type="match status" value="1"/>
</dbReference>
<protein>
    <recommendedName>
        <fullName evidence="3 5">acylphosphatase</fullName>
        <ecNumber evidence="2 5">3.6.1.7</ecNumber>
    </recommendedName>
</protein>
<comment type="caution">
    <text evidence="8">The sequence shown here is derived from an EMBL/GenBank/DDBJ whole genome shotgun (WGS) entry which is preliminary data.</text>
</comment>
<dbReference type="GO" id="GO:0003998">
    <property type="term" value="F:acylphosphatase activity"/>
    <property type="evidence" value="ECO:0007669"/>
    <property type="project" value="UniProtKB-EC"/>
</dbReference>
<evidence type="ECO:0000256" key="1">
    <source>
        <dbReference type="ARBA" id="ARBA00005614"/>
    </source>
</evidence>
<feature type="active site" evidence="5">
    <location>
        <position position="36"/>
    </location>
</feature>
<evidence type="ECO:0000313" key="8">
    <source>
        <dbReference type="EMBL" id="GEL45953.1"/>
    </source>
</evidence>
<dbReference type="PANTHER" id="PTHR47268:SF4">
    <property type="entry name" value="ACYLPHOSPHATASE"/>
    <property type="match status" value="1"/>
</dbReference>
<dbReference type="Pfam" id="PF00708">
    <property type="entry name" value="Acylphosphatase"/>
    <property type="match status" value="1"/>
</dbReference>
<gene>
    <name evidence="8" type="ORF">CHO01_10690</name>
    <name evidence="9" type="ORF">HNR08_002319</name>
</gene>
<evidence type="ECO:0000256" key="4">
    <source>
        <dbReference type="ARBA" id="ARBA00047645"/>
    </source>
</evidence>
<evidence type="ECO:0000313" key="9">
    <source>
        <dbReference type="EMBL" id="MBB5473583.1"/>
    </source>
</evidence>
<dbReference type="InterPro" id="IPR036046">
    <property type="entry name" value="Acylphosphatase-like_dom_sf"/>
</dbReference>
<reference evidence="8 10" key="1">
    <citation type="submission" date="2019-07" db="EMBL/GenBank/DDBJ databases">
        <title>Whole genome shotgun sequence of Cellulomonas hominis NBRC 16055.</title>
        <authorList>
            <person name="Hosoyama A."/>
            <person name="Uohara A."/>
            <person name="Ohji S."/>
            <person name="Ichikawa N."/>
        </authorList>
    </citation>
    <scope>NUCLEOTIDE SEQUENCE [LARGE SCALE GENOMIC DNA]</scope>
    <source>
        <strain evidence="8 10">NBRC 16055</strain>
    </source>
</reference>
<sequence>MTARRLVVHGLVQGVGFRVSMAAEARRLGVAGWVRNRADDTVEALVEGPEDAVAALAAWTRHGPRYAYVERVDERDAEPEGATGFVITG</sequence>
<evidence type="ECO:0000313" key="11">
    <source>
        <dbReference type="Proteomes" id="UP000564629"/>
    </source>
</evidence>
<evidence type="ECO:0000256" key="2">
    <source>
        <dbReference type="ARBA" id="ARBA00012150"/>
    </source>
</evidence>
<reference evidence="9 11" key="2">
    <citation type="submission" date="2020-08" db="EMBL/GenBank/DDBJ databases">
        <title>Sequencing the genomes of 1000 actinobacteria strains.</title>
        <authorList>
            <person name="Klenk H.-P."/>
        </authorList>
    </citation>
    <scope>NUCLEOTIDE SEQUENCE [LARGE SCALE GENOMIC DNA]</scope>
    <source>
        <strain evidence="9 11">DSM 9581</strain>
    </source>
</reference>
<dbReference type="PRINTS" id="PR00112">
    <property type="entry name" value="ACYLPHPHTASE"/>
</dbReference>
<dbReference type="Proteomes" id="UP000564629">
    <property type="component" value="Unassembled WGS sequence"/>
</dbReference>
<dbReference type="RefSeq" id="WP_146834701.1">
    <property type="nucleotide sequence ID" value="NZ_BJVQ01000009.1"/>
</dbReference>
<dbReference type="PROSITE" id="PS00150">
    <property type="entry name" value="ACYLPHOSPHATASE_1"/>
    <property type="match status" value="1"/>
</dbReference>
<name>A0A511F9P7_9CELL</name>
<dbReference type="PROSITE" id="PS51160">
    <property type="entry name" value="ACYLPHOSPHATASE_3"/>
    <property type="match status" value="1"/>
</dbReference>
<dbReference type="OrthoDB" id="3182027at2"/>
<evidence type="ECO:0000256" key="5">
    <source>
        <dbReference type="PROSITE-ProRule" id="PRU00520"/>
    </source>
</evidence>
<dbReference type="InterPro" id="IPR020456">
    <property type="entry name" value="Acylphosphatase"/>
</dbReference>
<evidence type="ECO:0000256" key="6">
    <source>
        <dbReference type="RuleBase" id="RU004168"/>
    </source>
</evidence>
<proteinExistence type="inferred from homology"/>
<evidence type="ECO:0000313" key="10">
    <source>
        <dbReference type="Proteomes" id="UP000321723"/>
    </source>
</evidence>
<evidence type="ECO:0000256" key="3">
    <source>
        <dbReference type="ARBA" id="ARBA00015991"/>
    </source>
</evidence>
<comment type="catalytic activity">
    <reaction evidence="4 5">
        <text>an acyl phosphate + H2O = a carboxylate + phosphate + H(+)</text>
        <dbReference type="Rhea" id="RHEA:14965"/>
        <dbReference type="ChEBI" id="CHEBI:15377"/>
        <dbReference type="ChEBI" id="CHEBI:15378"/>
        <dbReference type="ChEBI" id="CHEBI:29067"/>
        <dbReference type="ChEBI" id="CHEBI:43474"/>
        <dbReference type="ChEBI" id="CHEBI:59918"/>
        <dbReference type="EC" id="3.6.1.7"/>
    </reaction>
</comment>
<dbReference type="Proteomes" id="UP000321723">
    <property type="component" value="Unassembled WGS sequence"/>
</dbReference>